<protein>
    <submittedName>
        <fullName evidence="2">Uncharacterized protein</fullName>
    </submittedName>
</protein>
<evidence type="ECO:0000256" key="1">
    <source>
        <dbReference type="SAM" id="MobiDB-lite"/>
    </source>
</evidence>
<comment type="caution">
    <text evidence="2">The sequence shown here is derived from an EMBL/GenBank/DDBJ whole genome shotgun (WGS) entry which is preliminary data.</text>
</comment>
<dbReference type="Proteomes" id="UP001054837">
    <property type="component" value="Unassembled WGS sequence"/>
</dbReference>
<feature type="region of interest" description="Disordered" evidence="1">
    <location>
        <begin position="30"/>
        <end position="53"/>
    </location>
</feature>
<feature type="region of interest" description="Disordered" evidence="1">
    <location>
        <begin position="78"/>
        <end position="110"/>
    </location>
</feature>
<evidence type="ECO:0000313" key="3">
    <source>
        <dbReference type="Proteomes" id="UP001054837"/>
    </source>
</evidence>
<organism evidence="2 3">
    <name type="scientific">Caerostris darwini</name>
    <dbReference type="NCBI Taxonomy" id="1538125"/>
    <lineage>
        <taxon>Eukaryota</taxon>
        <taxon>Metazoa</taxon>
        <taxon>Ecdysozoa</taxon>
        <taxon>Arthropoda</taxon>
        <taxon>Chelicerata</taxon>
        <taxon>Arachnida</taxon>
        <taxon>Araneae</taxon>
        <taxon>Araneomorphae</taxon>
        <taxon>Entelegynae</taxon>
        <taxon>Araneoidea</taxon>
        <taxon>Araneidae</taxon>
        <taxon>Caerostris</taxon>
    </lineage>
</organism>
<accession>A0AAV4Q7E2</accession>
<dbReference type="AlphaFoldDB" id="A0AAV4Q7E2"/>
<reference evidence="2 3" key="1">
    <citation type="submission" date="2021-06" db="EMBL/GenBank/DDBJ databases">
        <title>Caerostris darwini draft genome.</title>
        <authorList>
            <person name="Kono N."/>
            <person name="Arakawa K."/>
        </authorList>
    </citation>
    <scope>NUCLEOTIDE SEQUENCE [LARGE SCALE GENOMIC DNA]</scope>
</reference>
<feature type="compositionally biased region" description="Basic residues" evidence="1">
    <location>
        <begin position="35"/>
        <end position="45"/>
    </location>
</feature>
<keyword evidence="3" id="KW-1185">Reference proteome</keyword>
<proteinExistence type="predicted"/>
<name>A0AAV4Q7E2_9ARAC</name>
<sequence length="110" mass="12706">MLLVVTHLISSASSDVEEHFQEEEIPDTCHLGTKGWRRDHKKERNHRSDPLTESLTQACSEDGRKRYLTHVIWAPRVRGDSEGRDHKKERNHRSDPLTESLTQACSEDGF</sequence>
<feature type="compositionally biased region" description="Polar residues" evidence="1">
    <location>
        <begin position="97"/>
        <end position="110"/>
    </location>
</feature>
<feature type="compositionally biased region" description="Basic and acidic residues" evidence="1">
    <location>
        <begin position="78"/>
        <end position="96"/>
    </location>
</feature>
<gene>
    <name evidence="2" type="ORF">CDAR_91611</name>
</gene>
<evidence type="ECO:0000313" key="2">
    <source>
        <dbReference type="EMBL" id="GIY04529.1"/>
    </source>
</evidence>
<dbReference type="EMBL" id="BPLQ01003935">
    <property type="protein sequence ID" value="GIY04529.1"/>
    <property type="molecule type" value="Genomic_DNA"/>
</dbReference>